<keyword evidence="1" id="KW-0175">Coiled coil</keyword>
<dbReference type="RefSeq" id="WP_027270354.1">
    <property type="nucleotide sequence ID" value="NZ_CAAAJE010000007.1"/>
</dbReference>
<accession>A0A0W0YK37</accession>
<protein>
    <submittedName>
        <fullName evidence="2">Coiled coil protein</fullName>
    </submittedName>
</protein>
<dbReference type="AlphaFoldDB" id="A0A0W0YK37"/>
<organism evidence="2 3">
    <name type="scientific">Legionella sainthelensi</name>
    <dbReference type="NCBI Taxonomy" id="28087"/>
    <lineage>
        <taxon>Bacteria</taxon>
        <taxon>Pseudomonadati</taxon>
        <taxon>Pseudomonadota</taxon>
        <taxon>Gammaproteobacteria</taxon>
        <taxon>Legionellales</taxon>
        <taxon>Legionellaceae</taxon>
        <taxon>Legionella</taxon>
    </lineage>
</organism>
<dbReference type="PATRIC" id="fig|28087.4.peg.1802"/>
<evidence type="ECO:0000313" key="3">
    <source>
        <dbReference type="Proteomes" id="UP000054621"/>
    </source>
</evidence>
<evidence type="ECO:0000313" key="2">
    <source>
        <dbReference type="EMBL" id="KTD57076.1"/>
    </source>
</evidence>
<proteinExistence type="predicted"/>
<gene>
    <name evidence="2" type="ORF">Lsai_1680</name>
</gene>
<comment type="caution">
    <text evidence="2">The sequence shown here is derived from an EMBL/GenBank/DDBJ whole genome shotgun (WGS) entry which is preliminary data.</text>
</comment>
<dbReference type="eggNOG" id="ENOG5031EQ6">
    <property type="taxonomic scope" value="Bacteria"/>
</dbReference>
<name>A0A0W0YK37_9GAMM</name>
<dbReference type="OrthoDB" id="5647420at2"/>
<sequence>MPHLALMSPEDVIRVVKPKIDDLQRITAMNTQIIVDTTYEINIGLKELLKSGRIKEPRYEEELKQNKEELILRQKALHELEQQFQRINQLQEEAQSETICLVIENNITCEELKKLIVLTKTKIDASEDNNEKLFLCTLLQTAISCKNQQDEQRTLNTQKIPMLQREKRYASYLLEELINFELNPSKSLATDGYITKLDNVSLSNSNSHEESPIELDALKSQIDSISIGFKEFFNRICNTINKEPFFDLPESSTSSRVQDFKERLKLIKTETEQKQTYLNPR</sequence>
<dbReference type="Proteomes" id="UP000054621">
    <property type="component" value="Unassembled WGS sequence"/>
</dbReference>
<evidence type="ECO:0000256" key="1">
    <source>
        <dbReference type="SAM" id="Coils"/>
    </source>
</evidence>
<reference evidence="2 3" key="1">
    <citation type="submission" date="2015-11" db="EMBL/GenBank/DDBJ databases">
        <title>Genomic analysis of 38 Legionella species identifies large and diverse effector repertoires.</title>
        <authorList>
            <person name="Burstein D."/>
            <person name="Amaro F."/>
            <person name="Zusman T."/>
            <person name="Lifshitz Z."/>
            <person name="Cohen O."/>
            <person name="Gilbert J.A."/>
            <person name="Pupko T."/>
            <person name="Shuman H.A."/>
            <person name="Segal G."/>
        </authorList>
    </citation>
    <scope>NUCLEOTIDE SEQUENCE [LARGE SCALE GENOMIC DNA]</scope>
    <source>
        <strain evidence="2 3">Mt.St.Helens-4</strain>
    </source>
</reference>
<feature type="coiled-coil region" evidence="1">
    <location>
        <begin position="63"/>
        <end position="97"/>
    </location>
</feature>
<dbReference type="STRING" id="28087.Lsai_1680"/>
<dbReference type="EMBL" id="LNYV01000028">
    <property type="protein sequence ID" value="KTD57076.1"/>
    <property type="molecule type" value="Genomic_DNA"/>
</dbReference>